<keyword evidence="3" id="KW-0012">Acyltransferase</keyword>
<comment type="similarity">
    <text evidence="1">Belongs to the acetyltransferase family.</text>
</comment>
<dbReference type="RefSeq" id="XP_013181280.1">
    <property type="nucleotide sequence ID" value="XM_013325826.1"/>
</dbReference>
<sequence>MEDVASTSEVVIRDAEREDMLEVDKMIQELAVYEKLTDDARLNAADLVRDGFDSPAAFGCKVLEVRGEQRVVAGYALYYRTYSTCVGRGLMLEDLYVRERWRRRGFGRRLFAAVAAELADFEKMPDGPKLTVEDLQRDGFELEPPAFKCKVAEIPFPSEVIGYALYFPTYSTWEGKAIMLEDLYVCQKYRRRGVGNALFTATVLQAVKMGCNRVDFHVLAWNQARKFYEAIGAKNLTESEQWCYYRLSGDALALASSKTKLHSA</sequence>
<dbReference type="GO" id="GO:0008080">
    <property type="term" value="F:N-acetyltransferase activity"/>
    <property type="evidence" value="ECO:0007669"/>
    <property type="project" value="TreeGrafter"/>
</dbReference>
<dbReference type="InterPro" id="IPR016181">
    <property type="entry name" value="Acyl_CoA_acyltransferase"/>
</dbReference>
<dbReference type="Pfam" id="PF00583">
    <property type="entry name" value="Acetyltransf_1"/>
    <property type="match status" value="2"/>
</dbReference>
<dbReference type="GeneID" id="106127655"/>
<dbReference type="CDD" id="cd04301">
    <property type="entry name" value="NAT_SF"/>
    <property type="match status" value="1"/>
</dbReference>
<organism evidence="5">
    <name type="scientific">Papilio xuthus</name>
    <name type="common">Asian swallowtail butterfly</name>
    <dbReference type="NCBI Taxonomy" id="66420"/>
    <lineage>
        <taxon>Eukaryota</taxon>
        <taxon>Metazoa</taxon>
        <taxon>Ecdysozoa</taxon>
        <taxon>Arthropoda</taxon>
        <taxon>Hexapoda</taxon>
        <taxon>Insecta</taxon>
        <taxon>Pterygota</taxon>
        <taxon>Neoptera</taxon>
        <taxon>Endopterygota</taxon>
        <taxon>Lepidoptera</taxon>
        <taxon>Glossata</taxon>
        <taxon>Ditrysia</taxon>
        <taxon>Papilionoidea</taxon>
        <taxon>Papilionidae</taxon>
        <taxon>Papilioninae</taxon>
        <taxon>Papilio</taxon>
    </lineage>
</organism>
<dbReference type="FunFam" id="3.40.630.30:FF:000064">
    <property type="entry name" value="GNAT family acetyltransferase"/>
    <property type="match status" value="1"/>
</dbReference>
<dbReference type="PROSITE" id="PS51186">
    <property type="entry name" value="GNAT"/>
    <property type="match status" value="1"/>
</dbReference>
<dbReference type="SUPFAM" id="SSF55729">
    <property type="entry name" value="Acyl-CoA N-acyltransferases (Nat)"/>
    <property type="match status" value="2"/>
</dbReference>
<dbReference type="Proteomes" id="UP000694872">
    <property type="component" value="Unplaced"/>
</dbReference>
<evidence type="ECO:0000259" key="4">
    <source>
        <dbReference type="PROSITE" id="PS51186"/>
    </source>
</evidence>
<evidence type="ECO:0000256" key="2">
    <source>
        <dbReference type="ARBA" id="ARBA00022679"/>
    </source>
</evidence>
<dbReference type="InterPro" id="IPR000182">
    <property type="entry name" value="GNAT_dom"/>
</dbReference>
<protein>
    <submittedName>
        <fullName evidence="5">Diamine acetyltransferase 2 isoform X1</fullName>
    </submittedName>
</protein>
<keyword evidence="2" id="KW-0808">Transferase</keyword>
<name>A0AAJ6ZXN7_PAPXU</name>
<dbReference type="PANTHER" id="PTHR10545:SF29">
    <property type="entry name" value="GH14572P-RELATED"/>
    <property type="match status" value="1"/>
</dbReference>
<gene>
    <name evidence="5" type="primary">LOC106127655</name>
</gene>
<evidence type="ECO:0000256" key="3">
    <source>
        <dbReference type="ARBA" id="ARBA00023315"/>
    </source>
</evidence>
<dbReference type="PANTHER" id="PTHR10545">
    <property type="entry name" value="DIAMINE N-ACETYLTRANSFERASE"/>
    <property type="match status" value="1"/>
</dbReference>
<dbReference type="AlphaFoldDB" id="A0AAJ6ZXN7"/>
<feature type="domain" description="N-acetyltransferase" evidence="4">
    <location>
        <begin position="108"/>
        <end position="250"/>
    </location>
</feature>
<evidence type="ECO:0000313" key="5">
    <source>
        <dbReference type="RefSeq" id="XP_013181280.1"/>
    </source>
</evidence>
<reference evidence="5" key="1">
    <citation type="submission" date="2025-08" db="UniProtKB">
        <authorList>
            <consortium name="RefSeq"/>
        </authorList>
    </citation>
    <scope>IDENTIFICATION</scope>
</reference>
<dbReference type="InterPro" id="IPR051016">
    <property type="entry name" value="Diverse_Substrate_AcTransf"/>
</dbReference>
<proteinExistence type="inferred from homology"/>
<evidence type="ECO:0000256" key="1">
    <source>
        <dbReference type="ARBA" id="ARBA00008694"/>
    </source>
</evidence>
<dbReference type="Gene3D" id="3.40.630.30">
    <property type="match status" value="2"/>
</dbReference>
<accession>A0AAJ6ZXN7</accession>
<dbReference type="KEGG" id="pxu:106127655"/>